<protein>
    <recommendedName>
        <fullName evidence="6">F-box domain-containing protein</fullName>
    </recommendedName>
</protein>
<dbReference type="SUPFAM" id="SSF81383">
    <property type="entry name" value="F-box domain"/>
    <property type="match status" value="1"/>
</dbReference>
<sequence length="401" mass="46557">MMPFIGQDWRSPGEQWVKTDKGSWERLKLLESNRLFARDRFCDQSGFHSSGDSSGDSDSENESNGSSDGSRMDLESCLSSSPPNSTDTSFSTINREDSLLNWQPPYCHITLKSTKEVAGFNTISEAFYRLDFCNAIRDIRRFNYICKLLHLLITQNLTSLSGAATKVLFNLLEQVAWQVASNQQNIHVLHTLLHDLKKIMRKYYCWGRPLGSTLLWEQHLQTIEKICEMANTIEIKEPVNDGSKRLTDLPEELIREILLRLSDYKDLVNSGEAYDMMNCLLDEQHIWRQLCKYHFPRQQVRQLSLTKVNSDGKVNWEQIFHILRKKFGLKEEYADCLFLCRHCRSLFWKSFGHPCVITQGSVNERDKENSDESSDNLSEKYFMVPQHIPVPPQSFLKFFSL</sequence>
<gene>
    <name evidence="7" type="primary">107359284</name>
</gene>
<feature type="compositionally biased region" description="Polar residues" evidence="5">
    <location>
        <begin position="77"/>
        <end position="91"/>
    </location>
</feature>
<dbReference type="AlphaFoldDB" id="T1JYY6"/>
<proteinExistence type="predicted"/>
<organism evidence="7 8">
    <name type="scientific">Tetranychus urticae</name>
    <name type="common">Two-spotted spider mite</name>
    <dbReference type="NCBI Taxonomy" id="32264"/>
    <lineage>
        <taxon>Eukaryota</taxon>
        <taxon>Metazoa</taxon>
        <taxon>Ecdysozoa</taxon>
        <taxon>Arthropoda</taxon>
        <taxon>Chelicerata</taxon>
        <taxon>Arachnida</taxon>
        <taxon>Acari</taxon>
        <taxon>Acariformes</taxon>
        <taxon>Trombidiformes</taxon>
        <taxon>Prostigmata</taxon>
        <taxon>Eleutherengona</taxon>
        <taxon>Raphignathae</taxon>
        <taxon>Tetranychoidea</taxon>
        <taxon>Tetranychidae</taxon>
        <taxon>Tetranychus</taxon>
    </lineage>
</organism>
<dbReference type="EMBL" id="CAEY01001109">
    <property type="status" value="NOT_ANNOTATED_CDS"/>
    <property type="molecule type" value="Genomic_DNA"/>
</dbReference>
<dbReference type="GO" id="GO:0019005">
    <property type="term" value="C:SCF ubiquitin ligase complex"/>
    <property type="evidence" value="ECO:0007669"/>
    <property type="project" value="TreeGrafter"/>
</dbReference>
<dbReference type="GO" id="GO:0005634">
    <property type="term" value="C:nucleus"/>
    <property type="evidence" value="ECO:0007669"/>
    <property type="project" value="UniProtKB-SubCell"/>
</dbReference>
<dbReference type="InterPro" id="IPR001810">
    <property type="entry name" value="F-box_dom"/>
</dbReference>
<dbReference type="EnsemblMetazoa" id="tetur03g02020.1">
    <property type="protein sequence ID" value="tetur03g02020.1"/>
    <property type="gene ID" value="tetur03g02020"/>
</dbReference>
<accession>T1JYY6</accession>
<evidence type="ECO:0000313" key="7">
    <source>
        <dbReference type="EnsemblMetazoa" id="tetur03g02020.1"/>
    </source>
</evidence>
<dbReference type="OMA" id="RSSHIGC"/>
<keyword evidence="4" id="KW-0539">Nucleus</keyword>
<dbReference type="HOGENOM" id="CLU_1984387_0_0_1"/>
<dbReference type="OrthoDB" id="9991467at2759"/>
<dbReference type="PANTHER" id="PTHR13123">
    <property type="entry name" value="LD30288P"/>
    <property type="match status" value="1"/>
</dbReference>
<evidence type="ECO:0000256" key="4">
    <source>
        <dbReference type="ARBA" id="ARBA00023242"/>
    </source>
</evidence>
<dbReference type="KEGG" id="tut:107359284"/>
<name>T1JYY6_TETUR</name>
<dbReference type="PANTHER" id="PTHR13123:SF7">
    <property type="entry name" value="LD30288P"/>
    <property type="match status" value="1"/>
</dbReference>
<dbReference type="InterPro" id="IPR036047">
    <property type="entry name" value="F-box-like_dom_sf"/>
</dbReference>
<reference evidence="7" key="2">
    <citation type="submission" date="2015-06" db="UniProtKB">
        <authorList>
            <consortium name="EnsemblMetazoa"/>
        </authorList>
    </citation>
    <scope>IDENTIFICATION</scope>
</reference>
<dbReference type="PROSITE" id="PS50181">
    <property type="entry name" value="FBOX"/>
    <property type="match status" value="1"/>
</dbReference>
<dbReference type="GO" id="GO:0016567">
    <property type="term" value="P:protein ubiquitination"/>
    <property type="evidence" value="ECO:0007669"/>
    <property type="project" value="UniProtKB-UniPathway"/>
</dbReference>
<dbReference type="eggNOG" id="KOG3926">
    <property type="taxonomic scope" value="Eukaryota"/>
</dbReference>
<keyword evidence="3" id="KW-0833">Ubl conjugation pathway</keyword>
<dbReference type="GO" id="GO:0005737">
    <property type="term" value="C:cytoplasm"/>
    <property type="evidence" value="ECO:0007669"/>
    <property type="project" value="TreeGrafter"/>
</dbReference>
<feature type="region of interest" description="Disordered" evidence="5">
    <location>
        <begin position="47"/>
        <end position="91"/>
    </location>
</feature>
<dbReference type="UniPathway" id="UPA00143"/>
<dbReference type="InterPro" id="IPR040394">
    <property type="entry name" value="FBX25/32"/>
</dbReference>
<dbReference type="STRING" id="32264.T1JYY6"/>
<comment type="subcellular location">
    <subcellularLocation>
        <location evidence="1">Nucleus</location>
    </subcellularLocation>
</comment>
<reference evidence="8" key="1">
    <citation type="submission" date="2011-08" db="EMBL/GenBank/DDBJ databases">
        <authorList>
            <person name="Rombauts S."/>
        </authorList>
    </citation>
    <scope>NUCLEOTIDE SEQUENCE</scope>
    <source>
        <strain evidence="8">London</strain>
    </source>
</reference>
<keyword evidence="8" id="KW-1185">Reference proteome</keyword>
<comment type="pathway">
    <text evidence="2">Protein modification; protein ubiquitination.</text>
</comment>
<feature type="domain" description="F-box" evidence="6">
    <location>
        <begin position="243"/>
        <end position="290"/>
    </location>
</feature>
<evidence type="ECO:0000313" key="8">
    <source>
        <dbReference type="Proteomes" id="UP000015104"/>
    </source>
</evidence>
<dbReference type="Proteomes" id="UP000015104">
    <property type="component" value="Unassembled WGS sequence"/>
</dbReference>
<evidence type="ECO:0000256" key="2">
    <source>
        <dbReference type="ARBA" id="ARBA00004906"/>
    </source>
</evidence>
<evidence type="ECO:0000256" key="3">
    <source>
        <dbReference type="ARBA" id="ARBA00022786"/>
    </source>
</evidence>
<evidence type="ECO:0000256" key="5">
    <source>
        <dbReference type="SAM" id="MobiDB-lite"/>
    </source>
</evidence>
<evidence type="ECO:0000259" key="6">
    <source>
        <dbReference type="PROSITE" id="PS50181"/>
    </source>
</evidence>
<evidence type="ECO:0000256" key="1">
    <source>
        <dbReference type="ARBA" id="ARBA00004123"/>
    </source>
</evidence>